<organism evidence="2 3">
    <name type="scientific">Catalinimonas alkaloidigena</name>
    <dbReference type="NCBI Taxonomy" id="1075417"/>
    <lineage>
        <taxon>Bacteria</taxon>
        <taxon>Pseudomonadati</taxon>
        <taxon>Bacteroidota</taxon>
        <taxon>Cytophagia</taxon>
        <taxon>Cytophagales</taxon>
        <taxon>Catalimonadaceae</taxon>
        <taxon>Catalinimonas</taxon>
    </lineage>
</organism>
<protein>
    <submittedName>
        <fullName evidence="2">Putative membrane protein</fullName>
    </submittedName>
</protein>
<feature type="transmembrane region" description="Helical" evidence="1">
    <location>
        <begin position="283"/>
        <end position="301"/>
    </location>
</feature>
<dbReference type="Pfam" id="PF04018">
    <property type="entry name" value="VCA0040-like"/>
    <property type="match status" value="1"/>
</dbReference>
<feature type="transmembrane region" description="Helical" evidence="1">
    <location>
        <begin position="154"/>
        <end position="183"/>
    </location>
</feature>
<feature type="transmembrane region" description="Helical" evidence="1">
    <location>
        <begin position="101"/>
        <end position="117"/>
    </location>
</feature>
<dbReference type="InterPro" id="IPR007163">
    <property type="entry name" value="VCA0040-like"/>
</dbReference>
<feature type="transmembrane region" description="Helical" evidence="1">
    <location>
        <begin position="195"/>
        <end position="214"/>
    </location>
</feature>
<sequence length="316" mass="34394">MRTIKENLLLFARGLAMGAADVVPGVSGGTIAFITGIYEELLGSIQSVNAEAIRLLVKGHVKAFWQHINGNFLLVLFAGIGFSIITLSRIVLYALANIPELLWSFFFGLIVASAWVVGRKVSRWTVPVVVALLLGVVAAYLITEATPAETPTAAWFIFLSGAIAICAMILPGISGSFILVLLAKYEYILNAVKQLDVVTILTFILGCLVGILSFSRLLKWMLEKYHNLTVALLTGFMVGSLNKVWPWKETISTYTDRHGEVKPLVQENVLPLDYLDLTGREPYLFSAVALALVGFAVVYLIDHLAVAPEAVAEEAV</sequence>
<keyword evidence="3" id="KW-1185">Reference proteome</keyword>
<dbReference type="EMBL" id="FNFO01000003">
    <property type="protein sequence ID" value="SDK70043.1"/>
    <property type="molecule type" value="Genomic_DNA"/>
</dbReference>
<dbReference type="AlphaFoldDB" id="A0A1G9E1Q6"/>
<name>A0A1G9E1Q6_9BACT</name>
<evidence type="ECO:0000313" key="3">
    <source>
        <dbReference type="Proteomes" id="UP000198510"/>
    </source>
</evidence>
<keyword evidence="1" id="KW-0472">Membrane</keyword>
<dbReference type="PANTHER" id="PTHR37308">
    <property type="entry name" value="INTEGRAL MEMBRANE PROTEIN"/>
    <property type="match status" value="1"/>
</dbReference>
<dbReference type="PANTHER" id="PTHR37308:SF1">
    <property type="entry name" value="POLYPRENYL-PHOSPHATE TRANSPORTER"/>
    <property type="match status" value="1"/>
</dbReference>
<proteinExistence type="predicted"/>
<dbReference type="RefSeq" id="WP_089681336.1">
    <property type="nucleotide sequence ID" value="NZ_FNFO01000003.1"/>
</dbReference>
<keyword evidence="1" id="KW-0812">Transmembrane</keyword>
<keyword evidence="1" id="KW-1133">Transmembrane helix</keyword>
<reference evidence="2 3" key="1">
    <citation type="submission" date="2016-10" db="EMBL/GenBank/DDBJ databases">
        <authorList>
            <person name="de Groot N.N."/>
        </authorList>
    </citation>
    <scope>NUCLEOTIDE SEQUENCE [LARGE SCALE GENOMIC DNA]</scope>
    <source>
        <strain evidence="2 3">DSM 25186</strain>
    </source>
</reference>
<dbReference type="OrthoDB" id="9793746at2"/>
<evidence type="ECO:0000313" key="2">
    <source>
        <dbReference type="EMBL" id="SDK70043.1"/>
    </source>
</evidence>
<accession>A0A1G9E1Q6</accession>
<dbReference type="Proteomes" id="UP000198510">
    <property type="component" value="Unassembled WGS sequence"/>
</dbReference>
<dbReference type="STRING" id="1075417.SAMN05421823_103322"/>
<feature type="transmembrane region" description="Helical" evidence="1">
    <location>
        <begin position="226"/>
        <end position="245"/>
    </location>
</feature>
<feature type="transmembrane region" description="Helical" evidence="1">
    <location>
        <begin position="72"/>
        <end position="95"/>
    </location>
</feature>
<feature type="transmembrane region" description="Helical" evidence="1">
    <location>
        <begin position="124"/>
        <end position="142"/>
    </location>
</feature>
<evidence type="ECO:0000256" key="1">
    <source>
        <dbReference type="SAM" id="Phobius"/>
    </source>
</evidence>
<gene>
    <name evidence="2" type="ORF">SAMN05421823_103322</name>
</gene>